<feature type="region of interest" description="Disordered" evidence="2">
    <location>
        <begin position="204"/>
        <end position="229"/>
    </location>
</feature>
<keyword evidence="4" id="KW-1185">Reference proteome</keyword>
<proteinExistence type="predicted"/>
<sequence length="229" mass="24781">MLASVSTTTLVPAPADAIIVFDPSNYSQNVLTAARTLQQINNQIQSLQNQATSLLNQARNLETIGFSELGPLTATLQQIQTLMGQASGIQFRVDTMKNQFQQLFPSSFSQLMTNAQRANQANTRYRTAMSAYQHTMTVQAQIVENVQSDATSLNTIIAKSQGASGALQAAQATNQLLALTAKQQFQIEQMVAAQYRAQAIDQARRDQAESDGQAATTKFLGSGSAYTPQ</sequence>
<dbReference type="NCBIfam" id="TIGR02780">
    <property type="entry name" value="TrbJ_Ti"/>
    <property type="match status" value="1"/>
</dbReference>
<evidence type="ECO:0000313" key="3">
    <source>
        <dbReference type="EMBL" id="MDH7638092.1"/>
    </source>
</evidence>
<evidence type="ECO:0000256" key="2">
    <source>
        <dbReference type="SAM" id="MobiDB-lite"/>
    </source>
</evidence>
<accession>A0ABT6MYM1</accession>
<protein>
    <submittedName>
        <fullName evidence="3">P-type conjugative transfer protein TrbJ</fullName>
    </submittedName>
</protein>
<evidence type="ECO:0000256" key="1">
    <source>
        <dbReference type="SAM" id="Coils"/>
    </source>
</evidence>
<name>A0ABT6MYM1_9SPHN</name>
<reference evidence="3" key="1">
    <citation type="submission" date="2023-04" db="EMBL/GenBank/DDBJ databases">
        <title>Sphingomonas sp. MAHUQ-71 isolated from rice field.</title>
        <authorList>
            <person name="Huq M.A."/>
        </authorList>
    </citation>
    <scope>NUCLEOTIDE SEQUENCE</scope>
    <source>
        <strain evidence="3">MAHUQ-71</strain>
    </source>
</reference>
<gene>
    <name evidence="3" type="primary">trbJ</name>
    <name evidence="3" type="ORF">QGN17_05065</name>
</gene>
<dbReference type="NCBIfam" id="NF010448">
    <property type="entry name" value="PRK13874.1"/>
    <property type="match status" value="1"/>
</dbReference>
<dbReference type="SUPFAM" id="SSF101082">
    <property type="entry name" value="Typo IV secretion system protein TraC"/>
    <property type="match status" value="1"/>
</dbReference>
<dbReference type="InterPro" id="IPR014147">
    <property type="entry name" value="T4SS_TrbJ"/>
</dbReference>
<organism evidence="3 4">
    <name type="scientific">Sphingomonas oryzagri</name>
    <dbReference type="NCBI Taxonomy" id="3042314"/>
    <lineage>
        <taxon>Bacteria</taxon>
        <taxon>Pseudomonadati</taxon>
        <taxon>Pseudomonadota</taxon>
        <taxon>Alphaproteobacteria</taxon>
        <taxon>Sphingomonadales</taxon>
        <taxon>Sphingomonadaceae</taxon>
        <taxon>Sphingomonas</taxon>
    </lineage>
</organism>
<dbReference type="Proteomes" id="UP001160625">
    <property type="component" value="Unassembled WGS sequence"/>
</dbReference>
<evidence type="ECO:0000313" key="4">
    <source>
        <dbReference type="Proteomes" id="UP001160625"/>
    </source>
</evidence>
<dbReference type="EMBL" id="JARYGZ010000001">
    <property type="protein sequence ID" value="MDH7638092.1"/>
    <property type="molecule type" value="Genomic_DNA"/>
</dbReference>
<comment type="caution">
    <text evidence="3">The sequence shown here is derived from an EMBL/GenBank/DDBJ whole genome shotgun (WGS) entry which is preliminary data.</text>
</comment>
<feature type="coiled-coil region" evidence="1">
    <location>
        <begin position="30"/>
        <end position="64"/>
    </location>
</feature>
<keyword evidence="1" id="KW-0175">Coiled coil</keyword>